<organism evidence="2 3">
    <name type="scientific">Cerrena zonata</name>
    <dbReference type="NCBI Taxonomy" id="2478898"/>
    <lineage>
        <taxon>Eukaryota</taxon>
        <taxon>Fungi</taxon>
        <taxon>Dikarya</taxon>
        <taxon>Basidiomycota</taxon>
        <taxon>Agaricomycotina</taxon>
        <taxon>Agaricomycetes</taxon>
        <taxon>Polyporales</taxon>
        <taxon>Cerrenaceae</taxon>
        <taxon>Cerrena</taxon>
    </lineage>
</organism>
<protein>
    <recommendedName>
        <fullName evidence="1">DUF6570 domain-containing protein</fullName>
    </recommendedName>
</protein>
<dbReference type="EMBL" id="JASBNA010000084">
    <property type="protein sequence ID" value="KAK7677678.1"/>
    <property type="molecule type" value="Genomic_DNA"/>
</dbReference>
<accession>A0AAW0F9L0</accession>
<name>A0AAW0F9L0_9APHY</name>
<keyword evidence="3" id="KW-1185">Reference proteome</keyword>
<dbReference type="AlphaFoldDB" id="A0AAW0F9L0"/>
<dbReference type="Proteomes" id="UP001385951">
    <property type="component" value="Unassembled WGS sequence"/>
</dbReference>
<evidence type="ECO:0000313" key="3">
    <source>
        <dbReference type="Proteomes" id="UP001385951"/>
    </source>
</evidence>
<evidence type="ECO:0000313" key="2">
    <source>
        <dbReference type="EMBL" id="KAK7677678.1"/>
    </source>
</evidence>
<dbReference type="Pfam" id="PF20209">
    <property type="entry name" value="DUF6570"/>
    <property type="match status" value="1"/>
</dbReference>
<gene>
    <name evidence="2" type="ORF">QCA50_019369</name>
</gene>
<evidence type="ECO:0000259" key="1">
    <source>
        <dbReference type="Pfam" id="PF20209"/>
    </source>
</evidence>
<feature type="domain" description="DUF6570" evidence="1">
    <location>
        <begin position="255"/>
        <end position="362"/>
    </location>
</feature>
<sequence>MAPRSRYVPVHEFRQFHCVSGSLDGLFTGDRLLYRGSFALQDLPSPPDVALAVPLEFLSRYVIIAEFRKLLAHHRIKLRRGLLNPDDYRDQLQNHVCSSQCKRKVAVFQRPAFSAVNPFGRPNFVPLPSELPAEYREFVYPSSSTFPPPPMTLEARAQMLRDFTAQLSEASLAEVPCAVCAELVKRSDTSALNVCDDIFKPLARLDASVAVLPRTSQNTTAQSLHSPILEHAGLRIEQDLRVADVCSSCLSELKKDKLPSRSLANGLWVGEIPPELLALNYCEKLMVARFRHNTFVVSVLMGQRRMSANAVTFAQPVAKFHAILPPPPSDLESCLVVLFTGSSAPTADDMRRTPLIIRKQVV</sequence>
<reference evidence="2 3" key="1">
    <citation type="submission" date="2022-09" db="EMBL/GenBank/DDBJ databases">
        <authorList>
            <person name="Palmer J.M."/>
        </authorList>
    </citation>
    <scope>NUCLEOTIDE SEQUENCE [LARGE SCALE GENOMIC DNA]</scope>
    <source>
        <strain evidence="2 3">DSM 7382</strain>
    </source>
</reference>
<proteinExistence type="predicted"/>
<comment type="caution">
    <text evidence="2">The sequence shown here is derived from an EMBL/GenBank/DDBJ whole genome shotgun (WGS) entry which is preliminary data.</text>
</comment>
<dbReference type="InterPro" id="IPR046700">
    <property type="entry name" value="DUF6570"/>
</dbReference>